<gene>
    <name evidence="3" type="ORF">GCM10022277_26760</name>
</gene>
<protein>
    <recommendedName>
        <fullName evidence="2">Probable Fe(2+)-trafficking protein</fullName>
    </recommendedName>
</protein>
<comment type="similarity">
    <text evidence="2">Belongs to the Fe(2+)-trafficking protein family.</text>
</comment>
<dbReference type="PANTHER" id="PTHR36965">
    <property type="entry name" value="FE(2+)-TRAFFICKING PROTEIN-RELATED"/>
    <property type="match status" value="1"/>
</dbReference>
<accession>A0ABP7MSM8</accession>
<sequence length="91" mass="10804">MSRTVHCRKYNQELPGLAFPPMPGAQGQELYDTVSDRAWQEWKMHQTMLINEKHLNLLNPEHRKFLQDEMEKFLNNESFEQVEGYVPVEAK</sequence>
<evidence type="ECO:0000256" key="1">
    <source>
        <dbReference type="ARBA" id="ARBA00023004"/>
    </source>
</evidence>
<dbReference type="SUPFAM" id="SSF111148">
    <property type="entry name" value="YggX-like"/>
    <property type="match status" value="1"/>
</dbReference>
<keyword evidence="4" id="KW-1185">Reference proteome</keyword>
<comment type="function">
    <text evidence="2">Could be a mediator in iron transactions between iron acquisition and iron-requiring processes, such as synthesis and/or repair of Fe-S clusters in biosynthetic enzymes.</text>
</comment>
<evidence type="ECO:0000313" key="4">
    <source>
        <dbReference type="Proteomes" id="UP001501565"/>
    </source>
</evidence>
<proteinExistence type="inferred from homology"/>
<dbReference type="Proteomes" id="UP001501565">
    <property type="component" value="Unassembled WGS sequence"/>
</dbReference>
<dbReference type="PANTHER" id="PTHR36965:SF1">
    <property type="entry name" value="FE(2+)-TRAFFICKING PROTEIN-RELATED"/>
    <property type="match status" value="1"/>
</dbReference>
<comment type="caution">
    <text evidence="3">The sequence shown here is derived from an EMBL/GenBank/DDBJ whole genome shotgun (WGS) entry which is preliminary data.</text>
</comment>
<dbReference type="Gene3D" id="1.10.3880.10">
    <property type="entry name" value="Fe(II) trafficking protein YggX"/>
    <property type="match status" value="1"/>
</dbReference>
<reference evidence="4" key="1">
    <citation type="journal article" date="2019" name="Int. J. Syst. Evol. Microbiol.">
        <title>The Global Catalogue of Microorganisms (GCM) 10K type strain sequencing project: providing services to taxonomists for standard genome sequencing and annotation.</title>
        <authorList>
            <consortium name="The Broad Institute Genomics Platform"/>
            <consortium name="The Broad Institute Genome Sequencing Center for Infectious Disease"/>
            <person name="Wu L."/>
            <person name="Ma J."/>
        </authorList>
    </citation>
    <scope>NUCLEOTIDE SEQUENCE [LARGE SCALE GENOMIC DNA]</scope>
    <source>
        <strain evidence="4">JCM 17551</strain>
    </source>
</reference>
<dbReference type="PIRSF" id="PIRSF029827">
    <property type="entry name" value="Fe_traffic_YggX"/>
    <property type="match status" value="1"/>
</dbReference>
<name>A0ABP7MSM8_9GAMM</name>
<keyword evidence="1 2" id="KW-0408">Iron</keyword>
<evidence type="ECO:0000256" key="2">
    <source>
        <dbReference type="HAMAP-Rule" id="MF_00686"/>
    </source>
</evidence>
<dbReference type="InterPro" id="IPR007457">
    <property type="entry name" value="Fe_traffick_prot_YggX"/>
</dbReference>
<dbReference type="EMBL" id="BAABBN010000007">
    <property type="protein sequence ID" value="GAA3928887.1"/>
    <property type="molecule type" value="Genomic_DNA"/>
</dbReference>
<dbReference type="RefSeq" id="WP_344799049.1">
    <property type="nucleotide sequence ID" value="NZ_BAABBN010000007.1"/>
</dbReference>
<dbReference type="NCBIfam" id="NF003817">
    <property type="entry name" value="PRK05408.1"/>
    <property type="match status" value="1"/>
</dbReference>
<dbReference type="Pfam" id="PF04362">
    <property type="entry name" value="Iron_traffic"/>
    <property type="match status" value="1"/>
</dbReference>
<dbReference type="HAMAP" id="MF_00686">
    <property type="entry name" value="Fe_traffic_YggX"/>
    <property type="match status" value="1"/>
</dbReference>
<evidence type="ECO:0000313" key="3">
    <source>
        <dbReference type="EMBL" id="GAA3928887.1"/>
    </source>
</evidence>
<organism evidence="3 4">
    <name type="scientific">Litoribacillus peritrichatus</name>
    <dbReference type="NCBI Taxonomy" id="718191"/>
    <lineage>
        <taxon>Bacteria</taxon>
        <taxon>Pseudomonadati</taxon>
        <taxon>Pseudomonadota</taxon>
        <taxon>Gammaproteobacteria</taxon>
        <taxon>Oceanospirillales</taxon>
        <taxon>Oceanospirillaceae</taxon>
        <taxon>Litoribacillus</taxon>
    </lineage>
</organism>
<dbReference type="InterPro" id="IPR036766">
    <property type="entry name" value="Fe_traffick_prot_YggX_sf"/>
</dbReference>